<comment type="caution">
    <text evidence="2">The sequence shown here is derived from an EMBL/GenBank/DDBJ whole genome shotgun (WGS) entry which is preliminary data.</text>
</comment>
<feature type="domain" description="EGF-like" evidence="1">
    <location>
        <begin position="25"/>
        <end position="40"/>
    </location>
</feature>
<sequence>MLHSSCVDDRQCGHNATCSTLDHICICKMGYTIIDNLYHCSPFYCETNWDCWVEYPSFTRCVNETCRCDRHTARWDYFQPKPNDLQVDLFCDYDRTCDSNNECIDRFGPNCECTLQTYMCNCIESYMFDEHNRTRCVPIVDRFFCGTYRPSIISLLLMLIYAKYEMRKTVRSIRNAPLHGNIFAIFAQQQQNQSNNSNDDDHYESYSSGRSIIQDQVCVGNHFPTEFKVDDEDLPPTYDEAIQWEVVDADNNFIDQYTRDASAGSGGGGNGYQPQPILCQELC</sequence>
<keyword evidence="3" id="KW-1185">Reference proteome</keyword>
<name>A0A9Q0M6Y0_BLOTA</name>
<reference evidence="2" key="1">
    <citation type="submission" date="2022-12" db="EMBL/GenBank/DDBJ databases">
        <title>Genome assemblies of Blomia tropicalis.</title>
        <authorList>
            <person name="Cui Y."/>
        </authorList>
    </citation>
    <scope>NUCLEOTIDE SEQUENCE</scope>
    <source>
        <tissue evidence="2">Adult mites</tissue>
    </source>
</reference>
<protein>
    <recommendedName>
        <fullName evidence="1">EGF-like domain-containing protein</fullName>
    </recommendedName>
</protein>
<dbReference type="SMART" id="SM00181">
    <property type="entry name" value="EGF"/>
    <property type="match status" value="2"/>
</dbReference>
<organism evidence="2 3">
    <name type="scientific">Blomia tropicalis</name>
    <name type="common">Mite</name>
    <dbReference type="NCBI Taxonomy" id="40697"/>
    <lineage>
        <taxon>Eukaryota</taxon>
        <taxon>Metazoa</taxon>
        <taxon>Ecdysozoa</taxon>
        <taxon>Arthropoda</taxon>
        <taxon>Chelicerata</taxon>
        <taxon>Arachnida</taxon>
        <taxon>Acari</taxon>
        <taxon>Acariformes</taxon>
        <taxon>Sarcoptiformes</taxon>
        <taxon>Astigmata</taxon>
        <taxon>Glycyphagoidea</taxon>
        <taxon>Echimyopodidae</taxon>
        <taxon>Blomia</taxon>
    </lineage>
</organism>
<dbReference type="PROSITE" id="PS01186">
    <property type="entry name" value="EGF_2"/>
    <property type="match status" value="1"/>
</dbReference>
<dbReference type="AlphaFoldDB" id="A0A9Q0M6Y0"/>
<accession>A0A9Q0M6Y0</accession>
<dbReference type="Proteomes" id="UP001142055">
    <property type="component" value="Chromosome 2"/>
</dbReference>
<evidence type="ECO:0000313" key="3">
    <source>
        <dbReference type="Proteomes" id="UP001142055"/>
    </source>
</evidence>
<proteinExistence type="predicted"/>
<gene>
    <name evidence="2" type="ORF">RDWZM_006132</name>
</gene>
<dbReference type="EMBL" id="JAPWDV010000002">
    <property type="protein sequence ID" value="KAJ6220320.1"/>
    <property type="molecule type" value="Genomic_DNA"/>
</dbReference>
<evidence type="ECO:0000259" key="1">
    <source>
        <dbReference type="PROSITE" id="PS01186"/>
    </source>
</evidence>
<evidence type="ECO:0000313" key="2">
    <source>
        <dbReference type="EMBL" id="KAJ6220320.1"/>
    </source>
</evidence>
<dbReference type="InterPro" id="IPR000742">
    <property type="entry name" value="EGF"/>
</dbReference>